<keyword evidence="4" id="KW-1185">Reference proteome</keyword>
<dbReference type="InterPro" id="IPR011990">
    <property type="entry name" value="TPR-like_helical_dom_sf"/>
</dbReference>
<sequence length="579" mass="67341">MNPTSKTQLQYFKHSMSYKNNKTTSLPDEDHLSLIEAIGKNENFDYVDAISLCEEILLLNPENPETLSCLLNSKYFANKTRTEVDKTIESLKEIARKNPNNFYCCVFCANILEEEGRVEEAITYYKRISNLPEGYCNGTITYRLFLNYLKTKKYSEALNLVNLLDSNIVSTEAFFFVNAVAASLEKNYNRAINLLHLYIKTITPEKLFEKSDILLFLAKRYYFNQQYEEALMTLEQNDFEIFNKVELLEFKAEVYEKTNNFESALAIYRTLIIKCPNRLSYYLKSSNLCKSVNDFVSFCSEFSNRPTDTATVAVMMTLPNNKLFKEKLKESVFALIERKVFIVDKLLSHVFKAPSFEFEQKKTTLNIVLYELQNELQNSDLLYLNLLNARVFLSQNNLIEASKILVDLKTDDADQNVDILFVKAKLLKLEKNYKEVLNTYKLLLEQDPTDCYVQTKLAKYCFRCGYPLRGYKVLYPTITYKTNEKVVDELSIEETVSFLYQYAEYLFENAYYTYAKKVCLKVLSTENTKAMKLFTYISNATSLPCISSFYQMFNDSSLLEQTNCLSKARKLALKIDLLN</sequence>
<dbReference type="InterPro" id="IPR021183">
    <property type="entry name" value="NatA_aux_su"/>
</dbReference>
<evidence type="ECO:0000313" key="4">
    <source>
        <dbReference type="Proteomes" id="UP000014680"/>
    </source>
</evidence>
<dbReference type="KEGG" id="eiv:EIN_372140"/>
<proteinExistence type="predicted"/>
<reference evidence="3 4" key="1">
    <citation type="submission" date="2012-10" db="EMBL/GenBank/DDBJ databases">
        <authorList>
            <person name="Zafar N."/>
            <person name="Inman J."/>
            <person name="Hall N."/>
            <person name="Lorenzi H."/>
            <person name="Caler E."/>
        </authorList>
    </citation>
    <scope>NUCLEOTIDE SEQUENCE [LARGE SCALE GENOMIC DNA]</scope>
    <source>
        <strain evidence="3 4">IP1</strain>
    </source>
</reference>
<dbReference type="RefSeq" id="XP_004259563.1">
    <property type="nucleotide sequence ID" value="XM_004259515.1"/>
</dbReference>
<dbReference type="OrthoDB" id="185373at2759"/>
<dbReference type="GeneID" id="14891711"/>
<keyword evidence="1" id="KW-0677">Repeat</keyword>
<gene>
    <name evidence="3" type="ORF">EIN_372140</name>
</gene>
<keyword evidence="2" id="KW-0802">TPR repeat</keyword>
<organism evidence="3 4">
    <name type="scientific">Entamoeba invadens IP1</name>
    <dbReference type="NCBI Taxonomy" id="370355"/>
    <lineage>
        <taxon>Eukaryota</taxon>
        <taxon>Amoebozoa</taxon>
        <taxon>Evosea</taxon>
        <taxon>Archamoebae</taxon>
        <taxon>Mastigamoebida</taxon>
        <taxon>Entamoebidae</taxon>
        <taxon>Entamoeba</taxon>
    </lineage>
</organism>
<dbReference type="EMBL" id="KB206332">
    <property type="protein sequence ID" value="ELP92792.1"/>
    <property type="molecule type" value="Genomic_DNA"/>
</dbReference>
<dbReference type="InterPro" id="IPR019734">
    <property type="entry name" value="TPR_rpt"/>
</dbReference>
<evidence type="ECO:0000313" key="3">
    <source>
        <dbReference type="EMBL" id="ELP92792.1"/>
    </source>
</evidence>
<name>A0A0A1UGL6_ENTIV</name>
<evidence type="ECO:0000256" key="2">
    <source>
        <dbReference type="ARBA" id="ARBA00022803"/>
    </source>
</evidence>
<dbReference type="Pfam" id="PF13176">
    <property type="entry name" value="TPR_7"/>
    <property type="match status" value="1"/>
</dbReference>
<dbReference type="AlphaFoldDB" id="A0A0A1UGL6"/>
<dbReference type="Proteomes" id="UP000014680">
    <property type="component" value="Unassembled WGS sequence"/>
</dbReference>
<accession>A0A0A1UGL6</accession>
<dbReference type="PANTHER" id="PTHR45586">
    <property type="entry name" value="TPR REPEAT-CONTAINING PROTEIN PA4667"/>
    <property type="match status" value="1"/>
</dbReference>
<dbReference type="InterPro" id="IPR051012">
    <property type="entry name" value="CellSynth/LPSAsmb/PSIAsmb"/>
</dbReference>
<dbReference type="Gene3D" id="1.25.40.1040">
    <property type="match status" value="1"/>
</dbReference>
<evidence type="ECO:0000256" key="1">
    <source>
        <dbReference type="ARBA" id="ARBA00022737"/>
    </source>
</evidence>
<dbReference type="PANTHER" id="PTHR45586:SF1">
    <property type="entry name" value="LIPOPOLYSACCHARIDE ASSEMBLY PROTEIN B"/>
    <property type="match status" value="1"/>
</dbReference>
<dbReference type="Pfam" id="PF12569">
    <property type="entry name" value="NatA_aux_su"/>
    <property type="match status" value="1"/>
</dbReference>
<dbReference type="SUPFAM" id="SSF48452">
    <property type="entry name" value="TPR-like"/>
    <property type="match status" value="2"/>
</dbReference>
<dbReference type="SMART" id="SM00028">
    <property type="entry name" value="TPR"/>
    <property type="match status" value="3"/>
</dbReference>
<dbReference type="VEuPathDB" id="AmoebaDB:EIN_372140"/>
<protein>
    <submittedName>
        <fullName evidence="3">Uncharacterized protein</fullName>
    </submittedName>
</protein>